<dbReference type="PANTHER" id="PTHR11035">
    <property type="entry name" value="VERY-LONG-CHAIN (3R)-3-HYDROXYACYL-COA DEHYDRATASE"/>
    <property type="match status" value="1"/>
</dbReference>
<evidence type="ECO:0000256" key="5">
    <source>
        <dbReference type="ARBA" id="ARBA00022516"/>
    </source>
</evidence>
<feature type="transmembrane region" description="Helical" evidence="13">
    <location>
        <begin position="83"/>
        <end position="110"/>
    </location>
</feature>
<dbReference type="PANTHER" id="PTHR11035:SF35">
    <property type="entry name" value="VERY-LONG-CHAIN (3R)-3-HYDROXYACYL-COA DEHYDRATASE"/>
    <property type="match status" value="1"/>
</dbReference>
<dbReference type="UniPathway" id="UPA00094"/>
<dbReference type="GO" id="GO:0005789">
    <property type="term" value="C:endoplasmic reticulum membrane"/>
    <property type="evidence" value="ECO:0007669"/>
    <property type="project" value="UniProtKB-SubCell"/>
</dbReference>
<dbReference type="InterPro" id="IPR007482">
    <property type="entry name" value="Tyr_Pase-like_PTPLA"/>
</dbReference>
<accession>C1E6J6</accession>
<keyword evidence="13" id="KW-0256">Endoplasmic reticulum</keyword>
<dbReference type="eggNOG" id="KOG3187">
    <property type="taxonomic scope" value="Eukaryota"/>
</dbReference>
<dbReference type="InParanoid" id="C1E6J6"/>
<evidence type="ECO:0000256" key="9">
    <source>
        <dbReference type="ARBA" id="ARBA00023098"/>
    </source>
</evidence>
<comment type="pathway">
    <text evidence="2 13">Lipid metabolism; fatty acid biosynthesis.</text>
</comment>
<organism evidence="14 15">
    <name type="scientific">Micromonas commoda (strain RCC299 / NOUM17 / CCMP2709)</name>
    <name type="common">Picoplanktonic green alga</name>
    <dbReference type="NCBI Taxonomy" id="296587"/>
    <lineage>
        <taxon>Eukaryota</taxon>
        <taxon>Viridiplantae</taxon>
        <taxon>Chlorophyta</taxon>
        <taxon>Mamiellophyceae</taxon>
        <taxon>Mamiellales</taxon>
        <taxon>Mamiellaceae</taxon>
        <taxon>Micromonas</taxon>
    </lineage>
</organism>
<dbReference type="GeneID" id="8243472"/>
<comment type="caution">
    <text evidence="13">Lacks conserved residue(s) required for the propagation of feature annotation.</text>
</comment>
<evidence type="ECO:0000313" key="14">
    <source>
        <dbReference type="EMBL" id="ACO63818.1"/>
    </source>
</evidence>
<evidence type="ECO:0000256" key="13">
    <source>
        <dbReference type="RuleBase" id="RU363109"/>
    </source>
</evidence>
<sequence>MATQAYLLLYNTAQALGWSAALATTVRSIVVNGGSLAAVYGDSGWFVRTFQVASVLEVFHAGLKLTRTPMSAALMQWAGRTHVLIAVTHAIPHLQTTAAAGILILAWALTEVIRYPSYALSQSCPGWLNWLRYTIFIPLYPIGAASEMKLMYDGIPTMTAKKMYSISMPNAYNFAFDYTSFVKVVLILYPFLFYQLYAYMFVQRKKKLGPSTRKKED</sequence>
<dbReference type="OMA" id="LGLTMEW"/>
<dbReference type="AlphaFoldDB" id="C1E6J6"/>
<dbReference type="OrthoDB" id="46988at2759"/>
<dbReference type="GO" id="GO:0102158">
    <property type="term" value="F:very-long-chain (3R)-3-hydroxyacyl-CoA dehydratase activity"/>
    <property type="evidence" value="ECO:0007669"/>
    <property type="project" value="UniProtKB-EC"/>
</dbReference>
<dbReference type="KEGG" id="mis:MICPUN_58684"/>
<dbReference type="EC" id="4.2.1.134" evidence="4 13"/>
<protein>
    <recommendedName>
        <fullName evidence="4 13">Very-long-chain (3R)-3-hydroxyacyl-CoA dehydratase</fullName>
        <ecNumber evidence="4 13">4.2.1.134</ecNumber>
    </recommendedName>
</protein>
<evidence type="ECO:0000256" key="1">
    <source>
        <dbReference type="ARBA" id="ARBA00004141"/>
    </source>
</evidence>
<keyword evidence="5 13" id="KW-0444">Lipid biosynthesis</keyword>
<keyword evidence="11 13" id="KW-0275">Fatty acid biosynthesis</keyword>
<keyword evidence="8 13" id="KW-1133">Transmembrane helix</keyword>
<dbReference type="EMBL" id="CP001326">
    <property type="protein sequence ID" value="ACO63818.1"/>
    <property type="molecule type" value="Genomic_DNA"/>
</dbReference>
<comment type="catalytic activity">
    <reaction evidence="13">
        <text>a very-long-chain (3R)-3-hydroxyacyl-CoA = a very-long-chain (2E)-enoyl-CoA + H2O</text>
        <dbReference type="Rhea" id="RHEA:45812"/>
        <dbReference type="ChEBI" id="CHEBI:15377"/>
        <dbReference type="ChEBI" id="CHEBI:83728"/>
        <dbReference type="ChEBI" id="CHEBI:85440"/>
        <dbReference type="EC" id="4.2.1.134"/>
    </reaction>
</comment>
<evidence type="ECO:0000313" key="15">
    <source>
        <dbReference type="Proteomes" id="UP000002009"/>
    </source>
</evidence>
<dbReference type="GO" id="GO:0042761">
    <property type="term" value="P:very long-chain fatty acid biosynthetic process"/>
    <property type="evidence" value="ECO:0007669"/>
    <property type="project" value="TreeGrafter"/>
</dbReference>
<keyword evidence="9 13" id="KW-0443">Lipid metabolism</keyword>
<keyword evidence="15" id="KW-1185">Reference proteome</keyword>
<comment type="subcellular location">
    <subcellularLocation>
        <location evidence="13">Endoplasmic reticulum membrane</location>
        <topology evidence="13">Multi-pass membrane protein</topology>
    </subcellularLocation>
    <subcellularLocation>
        <location evidence="1">Membrane</location>
        <topology evidence="1">Multi-pass membrane protein</topology>
    </subcellularLocation>
</comment>
<dbReference type="Proteomes" id="UP000002009">
    <property type="component" value="Chromosome 5"/>
</dbReference>
<evidence type="ECO:0000256" key="6">
    <source>
        <dbReference type="ARBA" id="ARBA00022692"/>
    </source>
</evidence>
<dbReference type="GO" id="GO:0030497">
    <property type="term" value="P:fatty acid elongation"/>
    <property type="evidence" value="ECO:0007669"/>
    <property type="project" value="TreeGrafter"/>
</dbReference>
<evidence type="ECO:0000256" key="12">
    <source>
        <dbReference type="ARBA" id="ARBA00023239"/>
    </source>
</evidence>
<dbReference type="STRING" id="296587.C1E6J6"/>
<evidence type="ECO:0000256" key="8">
    <source>
        <dbReference type="ARBA" id="ARBA00022989"/>
    </source>
</evidence>
<keyword evidence="6 13" id="KW-0812">Transmembrane</keyword>
<dbReference type="RefSeq" id="XP_002502560.1">
    <property type="nucleotide sequence ID" value="XM_002502514.1"/>
</dbReference>
<comment type="function">
    <text evidence="13">Catalyzes the third of the four reactions of the long-chain fatty acids elongation cycle. This endoplasmic reticulum-bound enzymatic process, allows the addition of two carbons to the chain of long- and very long-chain fatty acids/VLCFAs per cycle. This enzyme catalyzes the dehydration of the 3-hydroxyacyl-CoA intermediate into trans-2,3-enoyl-CoA, within each cycle of fatty acid elongation. Thereby, it participates to the production of VLCFAs of different chain lengths that are involved in multiple biological processes as precursors of membrane lipids and lipid mediators.</text>
</comment>
<gene>
    <name evidence="14" type="ORF">MICPUN_58684</name>
</gene>
<keyword evidence="7 13" id="KW-0276">Fatty acid metabolism</keyword>
<keyword evidence="10 13" id="KW-0472">Membrane</keyword>
<evidence type="ECO:0000256" key="10">
    <source>
        <dbReference type="ARBA" id="ARBA00023136"/>
    </source>
</evidence>
<dbReference type="GO" id="GO:0030148">
    <property type="term" value="P:sphingolipid biosynthetic process"/>
    <property type="evidence" value="ECO:0007669"/>
    <property type="project" value="TreeGrafter"/>
</dbReference>
<keyword evidence="12 13" id="KW-0456">Lyase</keyword>
<feature type="transmembrane region" description="Helical" evidence="13">
    <location>
        <begin position="171"/>
        <end position="192"/>
    </location>
</feature>
<feature type="transmembrane region" description="Helical" evidence="13">
    <location>
        <begin position="45"/>
        <end position="63"/>
    </location>
</feature>
<reference evidence="14 15" key="1">
    <citation type="journal article" date="2009" name="Science">
        <title>Green evolution and dynamic adaptations revealed by genomes of the marine picoeukaryotes Micromonas.</title>
        <authorList>
            <person name="Worden A.Z."/>
            <person name="Lee J.H."/>
            <person name="Mock T."/>
            <person name="Rouze P."/>
            <person name="Simmons M.P."/>
            <person name="Aerts A.L."/>
            <person name="Allen A.E."/>
            <person name="Cuvelier M.L."/>
            <person name="Derelle E."/>
            <person name="Everett M.V."/>
            <person name="Foulon E."/>
            <person name="Grimwood J."/>
            <person name="Gundlach H."/>
            <person name="Henrissat B."/>
            <person name="Napoli C."/>
            <person name="McDonald S.M."/>
            <person name="Parker M.S."/>
            <person name="Rombauts S."/>
            <person name="Salamov A."/>
            <person name="Von Dassow P."/>
            <person name="Badger J.H."/>
            <person name="Coutinho P.M."/>
            <person name="Demir E."/>
            <person name="Dubchak I."/>
            <person name="Gentemann C."/>
            <person name="Eikrem W."/>
            <person name="Gready J.E."/>
            <person name="John U."/>
            <person name="Lanier W."/>
            <person name="Lindquist E.A."/>
            <person name="Lucas S."/>
            <person name="Mayer K.F."/>
            <person name="Moreau H."/>
            <person name="Not F."/>
            <person name="Otillar R."/>
            <person name="Panaud O."/>
            <person name="Pangilinan J."/>
            <person name="Paulsen I."/>
            <person name="Piegu B."/>
            <person name="Poliakov A."/>
            <person name="Robbens S."/>
            <person name="Schmutz J."/>
            <person name="Toulza E."/>
            <person name="Wyss T."/>
            <person name="Zelensky A."/>
            <person name="Zhou K."/>
            <person name="Armbrust E.V."/>
            <person name="Bhattacharya D."/>
            <person name="Goodenough U.W."/>
            <person name="Van de Peer Y."/>
            <person name="Grigoriev I.V."/>
        </authorList>
    </citation>
    <scope>NUCLEOTIDE SEQUENCE [LARGE SCALE GENOMIC DNA]</scope>
    <source>
        <strain evidence="15">RCC299 / NOUM17</strain>
    </source>
</reference>
<evidence type="ECO:0000256" key="11">
    <source>
        <dbReference type="ARBA" id="ARBA00023160"/>
    </source>
</evidence>
<evidence type="ECO:0000256" key="3">
    <source>
        <dbReference type="ARBA" id="ARBA00007811"/>
    </source>
</evidence>
<evidence type="ECO:0000256" key="2">
    <source>
        <dbReference type="ARBA" id="ARBA00005194"/>
    </source>
</evidence>
<comment type="similarity">
    <text evidence="3 13">Belongs to the very long-chain fatty acids dehydratase HACD family.</text>
</comment>
<dbReference type="FunCoup" id="C1E6J6">
    <property type="interactions" value="36"/>
</dbReference>
<name>C1E6J6_MICCC</name>
<evidence type="ECO:0000256" key="7">
    <source>
        <dbReference type="ARBA" id="ARBA00022832"/>
    </source>
</evidence>
<evidence type="ECO:0000256" key="4">
    <source>
        <dbReference type="ARBA" id="ARBA00013122"/>
    </source>
</evidence>
<dbReference type="Pfam" id="PF04387">
    <property type="entry name" value="PTPLA"/>
    <property type="match status" value="1"/>
</dbReference>
<proteinExistence type="inferred from homology"/>